<keyword evidence="2" id="KW-1185">Reference proteome</keyword>
<name>A0ABS4IIL7_9BACI</name>
<dbReference type="NCBIfam" id="NF033832">
    <property type="entry name" value="sce7726_fam"/>
    <property type="match status" value="1"/>
</dbReference>
<proteinExistence type="predicted"/>
<evidence type="ECO:0000313" key="2">
    <source>
        <dbReference type="Proteomes" id="UP001519345"/>
    </source>
</evidence>
<dbReference type="EMBL" id="JAGGKX010000017">
    <property type="protein sequence ID" value="MBP1970771.1"/>
    <property type="molecule type" value="Genomic_DNA"/>
</dbReference>
<protein>
    <recommendedName>
        <fullName evidence="3">Sce7726 family protein</fullName>
    </recommendedName>
</protein>
<gene>
    <name evidence="1" type="ORF">J2Z83_002907</name>
</gene>
<sequence>MPKSRTRLEKLWIIDNNIFEVTKMLLNDTGVRSLLIKELHSQYDNDPDTRIINELGINNGKSRVDVAVVNGIIHGYEIKSDLDTLERLPRQMAYYNKLFERMTIVSSRKYYKPICETVPKWWGIKVISSDGMRLIEKRKGRKHDSQDKDILLRLLWKKDLEGLIDVLGYPKKMKKIKKHQLLEIFSKEADVNIIREHVYRSLKTRENWRPDL</sequence>
<evidence type="ECO:0008006" key="3">
    <source>
        <dbReference type="Google" id="ProtNLM"/>
    </source>
</evidence>
<accession>A0ABS4IIL7</accession>
<evidence type="ECO:0000313" key="1">
    <source>
        <dbReference type="EMBL" id="MBP1970771.1"/>
    </source>
</evidence>
<dbReference type="Proteomes" id="UP001519345">
    <property type="component" value="Unassembled WGS sequence"/>
</dbReference>
<organism evidence="1 2">
    <name type="scientific">Virgibacillus natechei</name>
    <dbReference type="NCBI Taxonomy" id="1216297"/>
    <lineage>
        <taxon>Bacteria</taxon>
        <taxon>Bacillati</taxon>
        <taxon>Bacillota</taxon>
        <taxon>Bacilli</taxon>
        <taxon>Bacillales</taxon>
        <taxon>Bacillaceae</taxon>
        <taxon>Virgibacillus</taxon>
    </lineage>
</organism>
<reference evidence="1 2" key="1">
    <citation type="submission" date="2021-03" db="EMBL/GenBank/DDBJ databases">
        <title>Genomic Encyclopedia of Type Strains, Phase IV (KMG-IV): sequencing the most valuable type-strain genomes for metagenomic binning, comparative biology and taxonomic classification.</title>
        <authorList>
            <person name="Goeker M."/>
        </authorList>
    </citation>
    <scope>NUCLEOTIDE SEQUENCE [LARGE SCALE GENOMIC DNA]</scope>
    <source>
        <strain evidence="1 2">DSM 25609</strain>
    </source>
</reference>
<dbReference type="InterPro" id="IPR047729">
    <property type="entry name" value="Sce7726-like"/>
</dbReference>
<comment type="caution">
    <text evidence="1">The sequence shown here is derived from an EMBL/GenBank/DDBJ whole genome shotgun (WGS) entry which is preliminary data.</text>
</comment>